<dbReference type="PROSITE" id="PS50088">
    <property type="entry name" value="ANK_REPEAT"/>
    <property type="match status" value="9"/>
</dbReference>
<evidence type="ECO:0000313" key="6">
    <source>
        <dbReference type="EMBL" id="KAK1847072.1"/>
    </source>
</evidence>
<dbReference type="InterPro" id="IPR051165">
    <property type="entry name" value="Multifunctional_ANK_Repeat"/>
</dbReference>
<accession>A0AAD9AI14</accession>
<feature type="repeat" description="ANK" evidence="3">
    <location>
        <begin position="577"/>
        <end position="609"/>
    </location>
</feature>
<dbReference type="PANTHER" id="PTHR24123:SF33">
    <property type="entry name" value="PROTEIN HOS4"/>
    <property type="match status" value="1"/>
</dbReference>
<evidence type="ECO:0000256" key="2">
    <source>
        <dbReference type="ARBA" id="ARBA00023043"/>
    </source>
</evidence>
<dbReference type="Gene3D" id="1.25.40.20">
    <property type="entry name" value="Ankyrin repeat-containing domain"/>
    <property type="match status" value="4"/>
</dbReference>
<keyword evidence="7" id="KW-1185">Reference proteome</keyword>
<dbReference type="InterPro" id="IPR002110">
    <property type="entry name" value="Ankyrin_rpt"/>
</dbReference>
<feature type="domain" description="Nephrocystin 3-like N-terminal" evidence="5">
    <location>
        <begin position="132"/>
        <end position="210"/>
    </location>
</feature>
<protein>
    <submittedName>
        <fullName evidence="6">Ankyrin repeat protein</fullName>
    </submittedName>
</protein>
<dbReference type="Pfam" id="PF00023">
    <property type="entry name" value="Ank"/>
    <property type="match status" value="1"/>
</dbReference>
<dbReference type="InterPro" id="IPR036770">
    <property type="entry name" value="Ankyrin_rpt-contain_sf"/>
</dbReference>
<dbReference type="PANTHER" id="PTHR24123">
    <property type="entry name" value="ANKYRIN REPEAT-CONTAINING"/>
    <property type="match status" value="1"/>
</dbReference>
<feature type="repeat" description="ANK" evidence="3">
    <location>
        <begin position="809"/>
        <end position="841"/>
    </location>
</feature>
<gene>
    <name evidence="6" type="ORF">CCHR01_10295</name>
</gene>
<name>A0AAD9AI14_9PEZI</name>
<evidence type="ECO:0000256" key="1">
    <source>
        <dbReference type="ARBA" id="ARBA00022737"/>
    </source>
</evidence>
<feature type="repeat" description="ANK" evidence="3">
    <location>
        <begin position="481"/>
        <end position="513"/>
    </location>
</feature>
<dbReference type="EMBL" id="JAQOWY010000214">
    <property type="protein sequence ID" value="KAK1847072.1"/>
    <property type="molecule type" value="Genomic_DNA"/>
</dbReference>
<feature type="domain" description="GPI inositol-deacylase winged helix" evidence="4">
    <location>
        <begin position="326"/>
        <end position="392"/>
    </location>
</feature>
<dbReference type="InterPro" id="IPR056884">
    <property type="entry name" value="NPHP3-like_N"/>
</dbReference>
<reference evidence="6" key="1">
    <citation type="submission" date="2023-01" db="EMBL/GenBank/DDBJ databases">
        <title>Colletotrichum chrysophilum M932 genome sequence.</title>
        <authorList>
            <person name="Baroncelli R."/>
        </authorList>
    </citation>
    <scope>NUCLEOTIDE SEQUENCE</scope>
    <source>
        <strain evidence="6">M932</strain>
    </source>
</reference>
<evidence type="ECO:0000259" key="5">
    <source>
        <dbReference type="Pfam" id="PF24883"/>
    </source>
</evidence>
<dbReference type="PROSITE" id="PS50297">
    <property type="entry name" value="ANK_REP_REGION"/>
    <property type="match status" value="8"/>
</dbReference>
<dbReference type="Pfam" id="PF13637">
    <property type="entry name" value="Ank_4"/>
    <property type="match status" value="1"/>
</dbReference>
<feature type="repeat" description="ANK" evidence="3">
    <location>
        <begin position="610"/>
        <end position="642"/>
    </location>
</feature>
<dbReference type="Gene3D" id="3.40.50.300">
    <property type="entry name" value="P-loop containing nucleotide triphosphate hydrolases"/>
    <property type="match status" value="1"/>
</dbReference>
<feature type="repeat" description="ANK" evidence="3">
    <location>
        <begin position="676"/>
        <end position="708"/>
    </location>
</feature>
<dbReference type="InterPro" id="IPR054471">
    <property type="entry name" value="GPIID_WHD"/>
</dbReference>
<comment type="caution">
    <text evidence="6">The sequence shown here is derived from an EMBL/GenBank/DDBJ whole genome shotgun (WGS) entry which is preliminary data.</text>
</comment>
<dbReference type="Proteomes" id="UP001243330">
    <property type="component" value="Unassembled WGS sequence"/>
</dbReference>
<evidence type="ECO:0000259" key="4">
    <source>
        <dbReference type="Pfam" id="PF22939"/>
    </source>
</evidence>
<dbReference type="InterPro" id="IPR027417">
    <property type="entry name" value="P-loop_NTPase"/>
</dbReference>
<organism evidence="6 7">
    <name type="scientific">Colletotrichum chrysophilum</name>
    <dbReference type="NCBI Taxonomy" id="1836956"/>
    <lineage>
        <taxon>Eukaryota</taxon>
        <taxon>Fungi</taxon>
        <taxon>Dikarya</taxon>
        <taxon>Ascomycota</taxon>
        <taxon>Pezizomycotina</taxon>
        <taxon>Sordariomycetes</taxon>
        <taxon>Hypocreomycetidae</taxon>
        <taxon>Glomerellales</taxon>
        <taxon>Glomerellaceae</taxon>
        <taxon>Colletotrichum</taxon>
        <taxon>Colletotrichum gloeosporioides species complex</taxon>
    </lineage>
</organism>
<feature type="repeat" description="ANK" evidence="3">
    <location>
        <begin position="709"/>
        <end position="741"/>
    </location>
</feature>
<feature type="repeat" description="ANK" evidence="3">
    <location>
        <begin position="776"/>
        <end position="808"/>
    </location>
</feature>
<sequence length="1144" mass="126056">MSFGFGVGDFIAVLDKAKLYRERFADAPDHFDSLGREIASLTSILEYIGRVEDQLTESEKEALAPSIKESTKLLGELEKIFNDNTSLEKHEGTSKLANLKPRAVWRRLRIKPEDIQKLRQRITMNVHFLSAIKGFRDSLKALYDAHQRRKTSRTLQETMDVLQAVASSYHRVFVIIDALDECEPKSRQALLAGLSRLQKRHPTNVLATTREIPDIIGSTDFKNAETLRIQASDIDVLRYISSRIPDMQTFVQRRPEIQEEIQKGILCRINGMFLLAKLLIDSLSCKTTPKAVRKALAAASAEDDTYAYFYNEALERICVQPPAHVQLAKQVLFWIVFAKRPLQMNELQHALAVEEDEPDIEEDNIPSAEILISSCGGLVTLDEQGGIVRLCYNRGNTEFFHLALFKAVEFSHPHVARRLIQFASDEDLDFESADGPSLLDLCIEQREMTIIRLLLDRPRHRLSDTQRPTIIKGVDLEKIGDHGTPLGSAAAKGLDEVVKLVLNLGANVEAVDRAGQSPLFRAFQSGHASTIKILLQNGAKYLGQCAESLALWPANNQGLILRLLVNGGADIESRNERGMTVLACAAGAGQLPILVSLLDYKANIESRDNAGHTPLWHALINSQASTFEMLLKRGANVEVIDRQRDTLLLLAAKKGLISMLEMLLKRGANFEVVDQQGDTPLLLAARKGFLSMLEMLLKRGANIEARDQQGDTPLFLAANKGLTPMLDMLLRFGAQVDARNKYTGQTPLWNAIACGQTSALQLLIGQNPMIEATDLTGRTALSFAAGMSNSSALETLLQHGAVVDVSDGNHRTPLWYAVAEGSEVSVKTLIDYGADVNCRDSDDITPIMKAAESGQWSKLAKLWQFGADPSAYDKLGRTALSKAAGADRNSIYSTDVLKIKRNPGVKVPGRHKDSSVFDADPPIMSMSQHLTEGRDSHGRTSLWWAITSGKTKMVEVLSKMVDEVEGLDKQCRPPLMSGSPDEANGRKMVQLLLEHVSQFGPSGERLRSQEGISERAISYVQTFLEFNGIDPSGIGLWHSLKPGMPFSLVVSNGPVQEYASQSKGEAMPLQILWIMLGWAKSAMDSITTPWPHNPNGTILRGLGPVGVANRPIPGPFGHMQNHPTPSGSALQHFGPGNLLYDKPQ</sequence>
<keyword evidence="1" id="KW-0677">Repeat</keyword>
<dbReference type="Pfam" id="PF22939">
    <property type="entry name" value="WHD_GPIID"/>
    <property type="match status" value="1"/>
</dbReference>
<feature type="repeat" description="ANK" evidence="3">
    <location>
        <begin position="643"/>
        <end position="675"/>
    </location>
</feature>
<feature type="repeat" description="ANK" evidence="3">
    <location>
        <begin position="514"/>
        <end position="539"/>
    </location>
</feature>
<dbReference type="Pfam" id="PF12796">
    <property type="entry name" value="Ank_2"/>
    <property type="match status" value="3"/>
</dbReference>
<dbReference type="AlphaFoldDB" id="A0AAD9AI14"/>
<evidence type="ECO:0000256" key="3">
    <source>
        <dbReference type="PROSITE-ProRule" id="PRU00023"/>
    </source>
</evidence>
<dbReference type="SUPFAM" id="SSF48403">
    <property type="entry name" value="Ankyrin repeat"/>
    <property type="match status" value="2"/>
</dbReference>
<evidence type="ECO:0000313" key="7">
    <source>
        <dbReference type="Proteomes" id="UP001243330"/>
    </source>
</evidence>
<dbReference type="SMART" id="SM00248">
    <property type="entry name" value="ANK"/>
    <property type="match status" value="14"/>
</dbReference>
<proteinExistence type="predicted"/>
<keyword evidence="2 3" id="KW-0040">ANK repeat</keyword>
<dbReference type="Pfam" id="PF24883">
    <property type="entry name" value="NPHP3_N"/>
    <property type="match status" value="1"/>
</dbReference>